<evidence type="ECO:0000313" key="2">
    <source>
        <dbReference type="Proteomes" id="UP001419268"/>
    </source>
</evidence>
<dbReference type="AlphaFoldDB" id="A0AAP0KST5"/>
<reference evidence="1 2" key="1">
    <citation type="submission" date="2024-01" db="EMBL/GenBank/DDBJ databases">
        <title>Genome assemblies of Stephania.</title>
        <authorList>
            <person name="Yang L."/>
        </authorList>
    </citation>
    <scope>NUCLEOTIDE SEQUENCE [LARGE SCALE GENOMIC DNA]</scope>
    <source>
        <strain evidence="1">JXDWG</strain>
        <tissue evidence="1">Leaf</tissue>
    </source>
</reference>
<organism evidence="1 2">
    <name type="scientific">Stephania cephalantha</name>
    <dbReference type="NCBI Taxonomy" id="152367"/>
    <lineage>
        <taxon>Eukaryota</taxon>
        <taxon>Viridiplantae</taxon>
        <taxon>Streptophyta</taxon>
        <taxon>Embryophyta</taxon>
        <taxon>Tracheophyta</taxon>
        <taxon>Spermatophyta</taxon>
        <taxon>Magnoliopsida</taxon>
        <taxon>Ranunculales</taxon>
        <taxon>Menispermaceae</taxon>
        <taxon>Menispermoideae</taxon>
        <taxon>Cissampelideae</taxon>
        <taxon>Stephania</taxon>
    </lineage>
</organism>
<dbReference type="EMBL" id="JBBNAG010000002">
    <property type="protein sequence ID" value="KAK9157234.1"/>
    <property type="molecule type" value="Genomic_DNA"/>
</dbReference>
<proteinExistence type="predicted"/>
<gene>
    <name evidence="1" type="ORF">Scep_003808</name>
</gene>
<comment type="caution">
    <text evidence="1">The sequence shown here is derived from an EMBL/GenBank/DDBJ whole genome shotgun (WGS) entry which is preliminary data.</text>
</comment>
<name>A0AAP0KST5_9MAGN</name>
<protein>
    <submittedName>
        <fullName evidence="1">Uncharacterized protein</fullName>
    </submittedName>
</protein>
<accession>A0AAP0KST5</accession>
<sequence>MCYGGIISSFLRQPEKIIDMPLNSDVCKVLHGYNAPQQFDTKYYFLVGVGGTTRQSWLDAPYTFGRIGNFVGLLYIFFFLNLQEKKIGNEDSRFLSASFSLVKGRIAVRVS</sequence>
<evidence type="ECO:0000313" key="1">
    <source>
        <dbReference type="EMBL" id="KAK9157234.1"/>
    </source>
</evidence>
<keyword evidence="2" id="KW-1185">Reference proteome</keyword>
<dbReference type="Proteomes" id="UP001419268">
    <property type="component" value="Unassembled WGS sequence"/>
</dbReference>